<organism evidence="1">
    <name type="scientific">Anguilla anguilla</name>
    <name type="common">European freshwater eel</name>
    <name type="synonym">Muraena anguilla</name>
    <dbReference type="NCBI Taxonomy" id="7936"/>
    <lineage>
        <taxon>Eukaryota</taxon>
        <taxon>Metazoa</taxon>
        <taxon>Chordata</taxon>
        <taxon>Craniata</taxon>
        <taxon>Vertebrata</taxon>
        <taxon>Euteleostomi</taxon>
        <taxon>Actinopterygii</taxon>
        <taxon>Neopterygii</taxon>
        <taxon>Teleostei</taxon>
        <taxon>Anguilliformes</taxon>
        <taxon>Anguillidae</taxon>
        <taxon>Anguilla</taxon>
    </lineage>
</organism>
<reference evidence="1" key="1">
    <citation type="submission" date="2014-11" db="EMBL/GenBank/DDBJ databases">
        <authorList>
            <person name="Amaro Gonzalez C."/>
        </authorList>
    </citation>
    <scope>NUCLEOTIDE SEQUENCE</scope>
</reference>
<evidence type="ECO:0000313" key="1">
    <source>
        <dbReference type="EMBL" id="JAH22223.1"/>
    </source>
</evidence>
<proteinExistence type="predicted"/>
<name>A0A0E9R1N5_ANGAN</name>
<dbReference type="EMBL" id="GBXM01086354">
    <property type="protein sequence ID" value="JAH22223.1"/>
    <property type="molecule type" value="Transcribed_RNA"/>
</dbReference>
<sequence>MEGTDYLKIKIKGEC</sequence>
<protein>
    <submittedName>
        <fullName evidence="1">Uncharacterized protein</fullName>
    </submittedName>
</protein>
<reference evidence="1" key="2">
    <citation type="journal article" date="2015" name="Fish Shellfish Immunol.">
        <title>Early steps in the European eel (Anguilla anguilla)-Vibrio vulnificus interaction in the gills: Role of the RtxA13 toxin.</title>
        <authorList>
            <person name="Callol A."/>
            <person name="Pajuelo D."/>
            <person name="Ebbesson L."/>
            <person name="Teles M."/>
            <person name="MacKenzie S."/>
            <person name="Amaro C."/>
        </authorList>
    </citation>
    <scope>NUCLEOTIDE SEQUENCE</scope>
</reference>
<accession>A0A0E9R1N5</accession>